<protein>
    <submittedName>
        <fullName evidence="2">ABC transporter, substrate binding protein</fullName>
    </submittedName>
</protein>
<dbReference type="SUPFAM" id="SSF53850">
    <property type="entry name" value="Periplasmic binding protein-like II"/>
    <property type="match status" value="1"/>
</dbReference>
<sequence>MAGQHVSAATLGAAHTAEAESAELQALYQAAIREGGKLVVYAGGDTAQQQDATKAAFVKRFPGIDIQIIVDYSKIHDVRIDNQIARGAAVPDVVQLQTLQNFPRWKKEGHLLAFKPAGFAGLHPQFRDADGAWQAIGVLAFSLMYDVAGVGTDAPRSPQDLADPKWKGKIASSYPQDDDATLFLFKQYAQAYGWDWVGKLATQDIQFARGTHTPREAISAKRALIGTGGSGSLTAADAPVRWAVAEGHPFMAWGQRAAILKRARNVNAAKLYMAWQISRERQSTYYNGWSVRTDVQPAGNLKPVWEYANAHVNEFPEFMADRALVERWRQTFVMYLGDVQGPPSPGVLGLQPGLERL</sequence>
<dbReference type="Pfam" id="PF13343">
    <property type="entry name" value="SBP_bac_6"/>
    <property type="match status" value="1"/>
</dbReference>
<evidence type="ECO:0000256" key="1">
    <source>
        <dbReference type="ARBA" id="ARBA00022729"/>
    </source>
</evidence>
<evidence type="ECO:0000313" key="2">
    <source>
        <dbReference type="EMBL" id="EER59611.1"/>
    </source>
</evidence>
<gene>
    <name evidence="2" type="ORF">AcdelDRAFT_2816</name>
</gene>
<dbReference type="PANTHER" id="PTHR30006:SF2">
    <property type="entry name" value="ABC TRANSPORTER SUBSTRATE-BINDING PROTEIN"/>
    <property type="match status" value="1"/>
</dbReference>
<proteinExistence type="predicted"/>
<dbReference type="AlphaFoldDB" id="C5T7D6"/>
<accession>C5T7D6</accession>
<comment type="caution">
    <text evidence="2">The sequence shown here is derived from an EMBL/GenBank/DDBJ whole genome shotgun (WGS) entry which is preliminary data.</text>
</comment>
<dbReference type="Gene3D" id="3.40.190.10">
    <property type="entry name" value="Periplasmic binding protein-like II"/>
    <property type="match status" value="2"/>
</dbReference>
<keyword evidence="1" id="KW-0732">Signal</keyword>
<dbReference type="Proteomes" id="UP000003856">
    <property type="component" value="Unassembled WGS sequence"/>
</dbReference>
<dbReference type="PATRIC" id="fig|573060.9.peg.2250"/>
<name>C5T7D6_ACIDE</name>
<evidence type="ECO:0000313" key="3">
    <source>
        <dbReference type="Proteomes" id="UP000003856"/>
    </source>
</evidence>
<dbReference type="PANTHER" id="PTHR30006">
    <property type="entry name" value="THIAMINE-BINDING PERIPLASMIC PROTEIN-RELATED"/>
    <property type="match status" value="1"/>
</dbReference>
<dbReference type="EMBL" id="ACQT01000111">
    <property type="protein sequence ID" value="EER59611.1"/>
    <property type="molecule type" value="Genomic_DNA"/>
</dbReference>
<keyword evidence="3" id="KW-1185">Reference proteome</keyword>
<organism evidence="2 3">
    <name type="scientific">Acidovorax delafieldii 2AN</name>
    <dbReference type="NCBI Taxonomy" id="573060"/>
    <lineage>
        <taxon>Bacteria</taxon>
        <taxon>Pseudomonadati</taxon>
        <taxon>Pseudomonadota</taxon>
        <taxon>Betaproteobacteria</taxon>
        <taxon>Burkholderiales</taxon>
        <taxon>Comamonadaceae</taxon>
        <taxon>Acidovorax</taxon>
    </lineage>
</organism>
<reference evidence="2 3" key="1">
    <citation type="submission" date="2009-05" db="EMBL/GenBank/DDBJ databases">
        <title>The draft genome of Acidovorax delafieldii 2AN.</title>
        <authorList>
            <consortium name="US DOE Joint Genome Institute (JGI-PGF)"/>
            <person name="Lucas S."/>
            <person name="Copeland A."/>
            <person name="Lapidus A."/>
            <person name="Glavina del Rio T."/>
            <person name="Tice H."/>
            <person name="Bruce D."/>
            <person name="Goodwin L."/>
            <person name="Pitluck S."/>
            <person name="Larimer F."/>
            <person name="Land M.L."/>
            <person name="Hauser L."/>
            <person name="Shelobolina E.S."/>
            <person name="Picardal F."/>
            <person name="Roden E."/>
            <person name="Emerson D."/>
        </authorList>
    </citation>
    <scope>NUCLEOTIDE SEQUENCE [LARGE SCALE GENOMIC DNA]</scope>
    <source>
        <strain evidence="2 3">2AN</strain>
    </source>
</reference>